<organism evidence="1 2">
    <name type="scientific">Solanum bulbocastanum</name>
    <name type="common">Wild potato</name>
    <dbReference type="NCBI Taxonomy" id="147425"/>
    <lineage>
        <taxon>Eukaryota</taxon>
        <taxon>Viridiplantae</taxon>
        <taxon>Streptophyta</taxon>
        <taxon>Embryophyta</taxon>
        <taxon>Tracheophyta</taxon>
        <taxon>Spermatophyta</taxon>
        <taxon>Magnoliopsida</taxon>
        <taxon>eudicotyledons</taxon>
        <taxon>Gunneridae</taxon>
        <taxon>Pentapetalae</taxon>
        <taxon>asterids</taxon>
        <taxon>lamiids</taxon>
        <taxon>Solanales</taxon>
        <taxon>Solanaceae</taxon>
        <taxon>Solanoideae</taxon>
        <taxon>Solaneae</taxon>
        <taxon>Solanum</taxon>
    </lineage>
</organism>
<gene>
    <name evidence="1" type="ORF">RDI58_013210</name>
</gene>
<accession>A0AAN8TT61</accession>
<name>A0AAN8TT61_SOLBU</name>
<reference evidence="1 2" key="1">
    <citation type="submission" date="2024-02" db="EMBL/GenBank/DDBJ databases">
        <title>de novo genome assembly of Solanum bulbocastanum strain 11H21.</title>
        <authorList>
            <person name="Hosaka A.J."/>
        </authorList>
    </citation>
    <scope>NUCLEOTIDE SEQUENCE [LARGE SCALE GENOMIC DNA]</scope>
    <source>
        <tissue evidence="1">Young leaves</tissue>
    </source>
</reference>
<protein>
    <submittedName>
        <fullName evidence="1">Uncharacterized protein</fullName>
    </submittedName>
</protein>
<evidence type="ECO:0000313" key="1">
    <source>
        <dbReference type="EMBL" id="KAK6789411.1"/>
    </source>
</evidence>
<keyword evidence="2" id="KW-1185">Reference proteome</keyword>
<proteinExistence type="predicted"/>
<comment type="caution">
    <text evidence="1">The sequence shown here is derived from an EMBL/GenBank/DDBJ whole genome shotgun (WGS) entry which is preliminary data.</text>
</comment>
<dbReference type="AlphaFoldDB" id="A0AAN8TT61"/>
<evidence type="ECO:0000313" key="2">
    <source>
        <dbReference type="Proteomes" id="UP001371456"/>
    </source>
</evidence>
<dbReference type="EMBL" id="JBANQN010000005">
    <property type="protein sequence ID" value="KAK6789411.1"/>
    <property type="molecule type" value="Genomic_DNA"/>
</dbReference>
<sequence>MLEARYMFDQEIWWKPNCGHSRVWFDNWTQLGALHYFMPITGHLNLQLDEVRQLFSEELLSNTFN</sequence>
<dbReference type="Proteomes" id="UP001371456">
    <property type="component" value="Unassembled WGS sequence"/>
</dbReference>